<dbReference type="GO" id="GO:0019301">
    <property type="term" value="P:rhamnose catabolic process"/>
    <property type="evidence" value="ECO:0007669"/>
    <property type="project" value="UniProtKB-UniRule"/>
</dbReference>
<name>A0A3A4P3R3_ABYX5</name>
<dbReference type="NCBIfam" id="NF002203">
    <property type="entry name" value="PRK01076.1"/>
    <property type="match status" value="1"/>
</dbReference>
<keyword evidence="4 6" id="KW-0413">Isomerase</keyword>
<dbReference type="Gene3D" id="3.20.20.150">
    <property type="entry name" value="Divalent-metal-dependent TIM barrel enzymes"/>
    <property type="match status" value="1"/>
</dbReference>
<evidence type="ECO:0000256" key="8">
    <source>
        <dbReference type="SAM" id="MobiDB-lite"/>
    </source>
</evidence>
<accession>A0A3A4P3R3</accession>
<evidence type="ECO:0000256" key="3">
    <source>
        <dbReference type="ARBA" id="ARBA00023211"/>
    </source>
</evidence>
<keyword evidence="3 6" id="KW-0464">Manganese</keyword>
<reference evidence="9 10" key="1">
    <citation type="journal article" date="2017" name="ISME J.">
        <title>Energy and carbon metabolisms in a deep terrestrial subsurface fluid microbial community.</title>
        <authorList>
            <person name="Momper L."/>
            <person name="Jungbluth S.P."/>
            <person name="Lee M.D."/>
            <person name="Amend J.P."/>
        </authorList>
    </citation>
    <scope>NUCLEOTIDE SEQUENCE [LARGE SCALE GENOMIC DNA]</scope>
    <source>
        <strain evidence="9">SURF_5</strain>
    </source>
</reference>
<comment type="caution">
    <text evidence="9">The sequence shown here is derived from an EMBL/GenBank/DDBJ whole genome shotgun (WGS) entry which is preliminary data.</text>
</comment>
<dbReference type="InterPro" id="IPR036237">
    <property type="entry name" value="Xyl_isomerase-like_sf"/>
</dbReference>
<gene>
    <name evidence="6" type="primary">rhaA</name>
    <name evidence="9" type="ORF">C4520_01850</name>
</gene>
<comment type="cofactor">
    <cofactor evidence="6">
        <name>Mn(2+)</name>
        <dbReference type="ChEBI" id="CHEBI:29035"/>
    </cofactor>
    <text evidence="6">Binds 1 Mn(2+) ion per subunit.</text>
</comment>
<feature type="binding site" evidence="6">
    <location>
        <position position="300"/>
    </location>
    <ligand>
        <name>Mn(2+)</name>
        <dbReference type="ChEBI" id="CHEBI:29035"/>
    </ligand>
</feature>
<dbReference type="SUPFAM" id="SSF51658">
    <property type="entry name" value="Xylose isomerase-like"/>
    <property type="match status" value="1"/>
</dbReference>
<organism evidence="9 10">
    <name type="scientific">Abyssobacteria bacterium (strain SURF_5)</name>
    <dbReference type="NCBI Taxonomy" id="2093360"/>
    <lineage>
        <taxon>Bacteria</taxon>
        <taxon>Pseudomonadati</taxon>
        <taxon>Candidatus Hydrogenedentota</taxon>
        <taxon>Candidatus Abyssobacteria</taxon>
    </lineage>
</organism>
<feature type="compositionally biased region" description="Polar residues" evidence="8">
    <location>
        <begin position="425"/>
        <end position="438"/>
    </location>
</feature>
<dbReference type="UniPathway" id="UPA00541">
    <property type="reaction ID" value="UER00601"/>
</dbReference>
<dbReference type="GO" id="GO:0019324">
    <property type="term" value="P:L-lyxose metabolic process"/>
    <property type="evidence" value="ECO:0007669"/>
    <property type="project" value="TreeGrafter"/>
</dbReference>
<evidence type="ECO:0000256" key="6">
    <source>
        <dbReference type="HAMAP-Rule" id="MF_00541"/>
    </source>
</evidence>
<comment type="pathway">
    <text evidence="6">Carbohydrate degradation; L-rhamnose degradation; glycerone phosphate from L-rhamnose: step 1/3.</text>
</comment>
<dbReference type="GO" id="GO:0005737">
    <property type="term" value="C:cytoplasm"/>
    <property type="evidence" value="ECO:0007669"/>
    <property type="project" value="UniProtKB-SubCell"/>
</dbReference>
<evidence type="ECO:0000256" key="4">
    <source>
        <dbReference type="ARBA" id="ARBA00023235"/>
    </source>
</evidence>
<dbReference type="InterPro" id="IPR050337">
    <property type="entry name" value="L-rhamnose_isomerase"/>
</dbReference>
<evidence type="ECO:0000256" key="5">
    <source>
        <dbReference type="ARBA" id="ARBA00023308"/>
    </source>
</evidence>
<comment type="subcellular location">
    <subcellularLocation>
        <location evidence="6">Cytoplasm</location>
    </subcellularLocation>
</comment>
<dbReference type="Pfam" id="PF06134">
    <property type="entry name" value="RhaA"/>
    <property type="match status" value="1"/>
</dbReference>
<evidence type="ECO:0000313" key="9">
    <source>
        <dbReference type="EMBL" id="RJP25789.1"/>
    </source>
</evidence>
<dbReference type="EC" id="5.3.1.14" evidence="6 7"/>
<evidence type="ECO:0000256" key="2">
    <source>
        <dbReference type="ARBA" id="ARBA00022723"/>
    </source>
</evidence>
<dbReference type="NCBIfam" id="TIGR01748">
    <property type="entry name" value="rhaA"/>
    <property type="match status" value="1"/>
</dbReference>
<evidence type="ECO:0000313" key="10">
    <source>
        <dbReference type="Proteomes" id="UP000265882"/>
    </source>
</evidence>
<comment type="catalytic activity">
    <reaction evidence="6">
        <text>L-rhamnopyranose = L-rhamnulose</text>
        <dbReference type="Rhea" id="RHEA:23160"/>
        <dbReference type="ChEBI" id="CHEBI:17897"/>
        <dbReference type="ChEBI" id="CHEBI:62346"/>
        <dbReference type="EC" id="5.3.1.14"/>
    </reaction>
</comment>
<comment type="similarity">
    <text evidence="6">Belongs to the rhamnose isomerase family.</text>
</comment>
<dbReference type="PANTHER" id="PTHR30268:SF0">
    <property type="entry name" value="L-RHAMNOSE ISOMERASE"/>
    <property type="match status" value="1"/>
</dbReference>
<feature type="binding site" evidence="6">
    <location>
        <position position="266"/>
    </location>
    <ligand>
        <name>Mn(2+)</name>
        <dbReference type="ChEBI" id="CHEBI:29035"/>
    </ligand>
</feature>
<feature type="binding site" evidence="6">
    <location>
        <position position="298"/>
    </location>
    <ligand>
        <name>Mn(2+)</name>
        <dbReference type="ChEBI" id="CHEBI:29035"/>
    </ligand>
</feature>
<dbReference type="InterPro" id="IPR009308">
    <property type="entry name" value="Rhamnose_isomerase"/>
</dbReference>
<keyword evidence="5 6" id="KW-0684">Rhamnose metabolism</keyword>
<keyword evidence="1 6" id="KW-0963">Cytoplasm</keyword>
<proteinExistence type="inferred from homology"/>
<dbReference type="PANTHER" id="PTHR30268">
    <property type="entry name" value="L-RHAMNOSE ISOMERASE"/>
    <property type="match status" value="1"/>
</dbReference>
<dbReference type="GO" id="GO:0030145">
    <property type="term" value="F:manganese ion binding"/>
    <property type="evidence" value="ECO:0007669"/>
    <property type="project" value="UniProtKB-UniRule"/>
</dbReference>
<keyword evidence="2 6" id="KW-0479">Metal-binding</keyword>
<evidence type="ECO:0000256" key="1">
    <source>
        <dbReference type="ARBA" id="ARBA00022490"/>
    </source>
</evidence>
<feature type="region of interest" description="Disordered" evidence="8">
    <location>
        <begin position="423"/>
        <end position="447"/>
    </location>
</feature>
<dbReference type="EMBL" id="QZKU01000018">
    <property type="protein sequence ID" value="RJP25789.1"/>
    <property type="molecule type" value="Genomic_DNA"/>
</dbReference>
<evidence type="ECO:0000256" key="7">
    <source>
        <dbReference type="NCBIfam" id="TIGR01748"/>
    </source>
</evidence>
<comment type="function">
    <text evidence="6">Catalyzes the interconversion of L-rhamnose and L-rhamnulose.</text>
</comment>
<dbReference type="Proteomes" id="UP000265882">
    <property type="component" value="Unassembled WGS sequence"/>
</dbReference>
<dbReference type="AlphaFoldDB" id="A0A3A4P3R3"/>
<dbReference type="GO" id="GO:0008740">
    <property type="term" value="F:L-rhamnose isomerase activity"/>
    <property type="evidence" value="ECO:0007669"/>
    <property type="project" value="UniProtKB-UniRule"/>
</dbReference>
<sequence length="447" mass="50551">MKNTANMEKAYQIAKEKYERLDVDTETALAALDAISLSLHCWQGDDVGGFERPGAGLEGGGIQVTGNYPGKARTAAELRSDLEKAYSLIPGLHRLNLHAMYGEFGGRRIERNEIEPHHFEGWIEWAKTQHLKIDFNCTCFSHPKAESGFTLSSKNKDIRQFWIEHVSRCRTISAFIGRELGSPCIHNLWIPDGSKDIPADRLTHRALLKESLDEIYAAEYPVSEMKDSVESKLFGIGSESFVTGSHEFYMGYALKKGKMLCLDLGHFHPTESVADKLSSILLFSDELLLHMSRGVRWDSDHVAILSDDMREVCGEIVRNDFITRVHLALDFFDGSMNRVGAWVIGARAVLKALLIALLEPAETLRNFEEAGDYFSRLALMEELKSMPFGAVWDYHCLRKGLPAGDSWLNEIRRYEVETLRKRSQSTRGITKPQDTGNHLQEGEKWQK</sequence>
<dbReference type="HAMAP" id="MF_00541">
    <property type="entry name" value="RhaA"/>
    <property type="match status" value="1"/>
</dbReference>
<protein>
    <recommendedName>
        <fullName evidence="6 7">L-rhamnose isomerase</fullName>
        <ecNumber evidence="6 7">5.3.1.14</ecNumber>
    </recommendedName>
</protein>